<reference evidence="1 2" key="1">
    <citation type="submission" date="2019-05" db="EMBL/GenBank/DDBJ databases">
        <title>Sulfitobacter sabulilitoris sp. nov., isolated from a marine sand.</title>
        <authorList>
            <person name="Yoon J.-H."/>
        </authorList>
    </citation>
    <scope>NUCLEOTIDE SEQUENCE [LARGE SCALE GENOMIC DNA]</scope>
    <source>
        <strain evidence="1 2">HSMS-29</strain>
    </source>
</reference>
<organism evidence="1 2">
    <name type="scientific">Sulfitobacter sabulilitoris</name>
    <dbReference type="NCBI Taxonomy" id="2562655"/>
    <lineage>
        <taxon>Bacteria</taxon>
        <taxon>Pseudomonadati</taxon>
        <taxon>Pseudomonadota</taxon>
        <taxon>Alphaproteobacteria</taxon>
        <taxon>Rhodobacterales</taxon>
        <taxon>Roseobacteraceae</taxon>
        <taxon>Sulfitobacter</taxon>
    </lineage>
</organism>
<dbReference type="EMBL" id="VANS01000004">
    <property type="protein sequence ID" value="TMM51163.1"/>
    <property type="molecule type" value="Genomic_DNA"/>
</dbReference>
<comment type="caution">
    <text evidence="1">The sequence shown here is derived from an EMBL/GenBank/DDBJ whole genome shotgun (WGS) entry which is preliminary data.</text>
</comment>
<evidence type="ECO:0008006" key="3">
    <source>
        <dbReference type="Google" id="ProtNLM"/>
    </source>
</evidence>
<proteinExistence type="predicted"/>
<evidence type="ECO:0000313" key="1">
    <source>
        <dbReference type="EMBL" id="TMM51163.1"/>
    </source>
</evidence>
<gene>
    <name evidence="1" type="ORF">FDT80_14970</name>
</gene>
<name>A0A5S3PBW7_9RHOB</name>
<accession>A0A5S3PBW7</accession>
<protein>
    <recommendedName>
        <fullName evidence="3">Cellulose biosynthesis protein BcsS</fullName>
    </recommendedName>
</protein>
<dbReference type="OrthoDB" id="7857490at2"/>
<dbReference type="AlphaFoldDB" id="A0A5S3PBW7"/>
<keyword evidence="2" id="KW-1185">Reference proteome</keyword>
<dbReference type="Proteomes" id="UP000309550">
    <property type="component" value="Unassembled WGS sequence"/>
</dbReference>
<evidence type="ECO:0000313" key="2">
    <source>
        <dbReference type="Proteomes" id="UP000309550"/>
    </source>
</evidence>
<sequence length="210" mass="22577">MSAQAAQAGAWLRDPGRSFVSSSITATQAGDGSSSTYLEYGLNDRLTLGADVFFAFDRFGNQGGYGTLFLRLPLGSTDRPNKWAIDVGGGAAWLGGEVLPHLKTGLSWGRGYRLRQRAGWIAVDASVFWDLTYSRHVAKLDTTVGLALGDHVKAMMQVFYASVDGVGTTTYAPSLLIEPGRGTYSLQVGVEMPAGDYGDPSLKLGVWRRF</sequence>